<gene>
    <name evidence="1" type="primary">yrdA</name>
    <name evidence="1" type="ORF">ERS672216_01520</name>
</gene>
<dbReference type="InterPro" id="IPR050484">
    <property type="entry name" value="Transf_Hexapept/Carb_Anhydrase"/>
</dbReference>
<dbReference type="InterPro" id="IPR047324">
    <property type="entry name" value="LbH_gamma_CA-like"/>
</dbReference>
<name>A0A128EI22_9BACT</name>
<dbReference type="PANTHER" id="PTHR13061">
    <property type="entry name" value="DYNACTIN SUBUNIT P25"/>
    <property type="match status" value="1"/>
</dbReference>
<evidence type="ECO:0000313" key="2">
    <source>
        <dbReference type="Proteomes" id="UP000069632"/>
    </source>
</evidence>
<dbReference type="RefSeq" id="WP_242648020.1">
    <property type="nucleotide sequence ID" value="NZ_FIZQ01000004.1"/>
</dbReference>
<organism evidence="1 2">
    <name type="scientific">Campylobacter geochelonis</name>
    <dbReference type="NCBI Taxonomy" id="1780362"/>
    <lineage>
        <taxon>Bacteria</taxon>
        <taxon>Pseudomonadati</taxon>
        <taxon>Campylobacterota</taxon>
        <taxon>Epsilonproteobacteria</taxon>
        <taxon>Campylobacterales</taxon>
        <taxon>Campylobacteraceae</taxon>
        <taxon>Campylobacter</taxon>
    </lineage>
</organism>
<dbReference type="Gene3D" id="2.160.10.10">
    <property type="entry name" value="Hexapeptide repeat proteins"/>
    <property type="match status" value="1"/>
</dbReference>
<dbReference type="InterPro" id="IPR001451">
    <property type="entry name" value="Hexapep"/>
</dbReference>
<reference evidence="1 2" key="1">
    <citation type="submission" date="2016-02" db="EMBL/GenBank/DDBJ databases">
        <authorList>
            <consortium name="Pathogen Informatics"/>
        </authorList>
    </citation>
    <scope>NUCLEOTIDE SEQUENCE [LARGE SCALE GENOMIC DNA]</scope>
    <source>
        <strain evidence="1 2">RC20</strain>
    </source>
</reference>
<dbReference type="PANTHER" id="PTHR13061:SF29">
    <property type="entry name" value="GAMMA CARBONIC ANHYDRASE-LIKE 1, MITOCHONDRIAL-RELATED"/>
    <property type="match status" value="1"/>
</dbReference>
<sequence>MKNKMIKFKNISPNVAKSAFIADGAKVIGDVSIGEDSSVWFNCVLRGDVNYIKIGKRTNVQDLTTIHVWHASYSEDGELLDAGYPTIIGDDVTIGHNCVIHACKIDDRCLVGMNAVVMDGAKIGCESIVGAGSVITKGKVFPPRSLILGSPAKLVRQLNDEEAKSLLESAQNYVKFKDEFLKNCE</sequence>
<dbReference type="AlphaFoldDB" id="A0A128EI22"/>
<dbReference type="CDD" id="cd04645">
    <property type="entry name" value="LbH_gamma_CA_like"/>
    <property type="match status" value="1"/>
</dbReference>
<proteinExistence type="predicted"/>
<dbReference type="SUPFAM" id="SSF51161">
    <property type="entry name" value="Trimeric LpxA-like enzymes"/>
    <property type="match status" value="1"/>
</dbReference>
<protein>
    <submittedName>
        <fullName evidence="1">Carbonic anhydrase, family 3</fullName>
    </submittedName>
</protein>
<dbReference type="Pfam" id="PF14602">
    <property type="entry name" value="Hexapep_2"/>
    <property type="match status" value="1"/>
</dbReference>
<keyword evidence="2" id="KW-1185">Reference proteome</keyword>
<dbReference type="Pfam" id="PF00132">
    <property type="entry name" value="Hexapep"/>
    <property type="match status" value="1"/>
</dbReference>
<evidence type="ECO:0000313" key="1">
    <source>
        <dbReference type="EMBL" id="CZE48639.1"/>
    </source>
</evidence>
<accession>A0A128EI22</accession>
<dbReference type="InterPro" id="IPR011004">
    <property type="entry name" value="Trimer_LpxA-like_sf"/>
</dbReference>
<dbReference type="Proteomes" id="UP000069632">
    <property type="component" value="Unassembled WGS sequence"/>
</dbReference>
<dbReference type="EMBL" id="FIZP01000009">
    <property type="protein sequence ID" value="CZE48639.1"/>
    <property type="molecule type" value="Genomic_DNA"/>
</dbReference>